<dbReference type="EC" id="2.7.7.8" evidence="5"/>
<feature type="binding site" evidence="5">
    <location>
        <position position="498"/>
    </location>
    <ligand>
        <name>Mg(2+)</name>
        <dbReference type="ChEBI" id="CHEBI:18420"/>
    </ligand>
</feature>
<dbReference type="Proteomes" id="UP000230055">
    <property type="component" value="Unassembled WGS sequence"/>
</dbReference>
<dbReference type="CDD" id="cd02393">
    <property type="entry name" value="KH-I_PNPase"/>
    <property type="match status" value="1"/>
</dbReference>
<name>A0A2M7R876_9BACT</name>
<dbReference type="GO" id="GO:0006396">
    <property type="term" value="P:RNA processing"/>
    <property type="evidence" value="ECO:0007669"/>
    <property type="project" value="InterPro"/>
</dbReference>
<dbReference type="PANTHER" id="PTHR11252">
    <property type="entry name" value="POLYRIBONUCLEOTIDE NUCLEOTIDYLTRANSFERASE"/>
    <property type="match status" value="1"/>
</dbReference>
<dbReference type="CDD" id="cd04472">
    <property type="entry name" value="S1_PNPase"/>
    <property type="match status" value="1"/>
</dbReference>
<comment type="catalytic activity">
    <reaction evidence="5">
        <text>RNA(n+1) + phosphate = RNA(n) + a ribonucleoside 5'-diphosphate</text>
        <dbReference type="Rhea" id="RHEA:22096"/>
        <dbReference type="Rhea" id="RHEA-COMP:14527"/>
        <dbReference type="Rhea" id="RHEA-COMP:17342"/>
        <dbReference type="ChEBI" id="CHEBI:43474"/>
        <dbReference type="ChEBI" id="CHEBI:57930"/>
        <dbReference type="ChEBI" id="CHEBI:140395"/>
        <dbReference type="EC" id="2.7.7.8"/>
    </reaction>
</comment>
<sequence length="696" mass="78183">MEISNLAEQASGSCFVRYGDTEVLATVVMSKYEREEDFFPLTVDYEERYYAAGKILGSRYIRRESRPSDEAIITSRLIDRTIRPLFPEILKRETQVIVTCLSWDRENDPDIFGLIAASTALSISEIPWSGPIAVVRIGRLNDEMIINPTYEQRERSDLDLVLAGVEKEGDILINMIEAEGTEIPEEVILKAVDFGKPYLKKIIDFQNQIVKEVGKEKIKIETLPQDLKLEKEMKGFLGERLEKAIFQSNKTERFEDLSSLKEELISYAEGKYPGEGKYARDLVKENKSSFLPSLPLRVSSVFEKEIKRLVHKNIILKERRPDGRKLDELREIGCQAGLLPRTHGSGLFCRGQTKALSILTLGAPTDVKLLQGMEIIGEKRFMHHYNFPPYSTGEVKPIRGPGRRDIGHGMLVEKALLPLVPSFEEFPYTIRIVTEILSSNGSTSMASVSSSSLALMDAGVKIKRPAAGISIGLIQNKDGQYKLLTDIQGPEDHYGDMDFKIAGTRKGITAIQMDVKIEGITKEIFKEVLERGKKARIQILEKMEEILPGPRPELSPFAPRTLTLQINPEKIREVIGPGGRVINEIIAECGVSIDVEETGKIFVTAEKEEAVKKAIAWIKNITREIKVGEVFQGRVKRILNFGAFIEILPGQEGLLHISRLGRRVERVEDILKIGDVVPVEVISIDEQGRINLSMTL</sequence>
<keyword evidence="5" id="KW-0460">Magnesium</keyword>
<dbReference type="Gene3D" id="2.40.50.140">
    <property type="entry name" value="Nucleic acid-binding proteins"/>
    <property type="match status" value="1"/>
</dbReference>
<dbReference type="SUPFAM" id="SSF50249">
    <property type="entry name" value="Nucleic acid-binding proteins"/>
    <property type="match status" value="1"/>
</dbReference>
<keyword evidence="5" id="KW-0479">Metal-binding</keyword>
<dbReference type="GO" id="GO:0003723">
    <property type="term" value="F:RNA binding"/>
    <property type="evidence" value="ECO:0007669"/>
    <property type="project" value="UniProtKB-UniRule"/>
</dbReference>
<dbReference type="Pfam" id="PF00013">
    <property type="entry name" value="KH_1"/>
    <property type="match status" value="1"/>
</dbReference>
<dbReference type="SUPFAM" id="SSF54211">
    <property type="entry name" value="Ribosomal protein S5 domain 2-like"/>
    <property type="match status" value="2"/>
</dbReference>
<dbReference type="PROSITE" id="PS50084">
    <property type="entry name" value="KH_TYPE_1"/>
    <property type="match status" value="1"/>
</dbReference>
<dbReference type="SMART" id="SM00322">
    <property type="entry name" value="KH"/>
    <property type="match status" value="1"/>
</dbReference>
<evidence type="ECO:0000256" key="1">
    <source>
        <dbReference type="ARBA" id="ARBA00007404"/>
    </source>
</evidence>
<dbReference type="InterPro" id="IPR003029">
    <property type="entry name" value="S1_domain"/>
</dbReference>
<feature type="binding site" evidence="5">
    <location>
        <position position="492"/>
    </location>
    <ligand>
        <name>Mg(2+)</name>
        <dbReference type="ChEBI" id="CHEBI:18420"/>
    </ligand>
</feature>
<comment type="caution">
    <text evidence="7">The sequence shown here is derived from an EMBL/GenBank/DDBJ whole genome shotgun (WGS) entry which is preliminary data.</text>
</comment>
<dbReference type="FunFam" id="2.40.50.140:FF:000189">
    <property type="entry name" value="Polyribonucleotide nucleotidyltransferase, putative"/>
    <property type="match status" value="1"/>
</dbReference>
<dbReference type="InterPro" id="IPR012340">
    <property type="entry name" value="NA-bd_OB-fold"/>
</dbReference>
<dbReference type="SUPFAM" id="SSF55666">
    <property type="entry name" value="Ribonuclease PH domain 2-like"/>
    <property type="match status" value="2"/>
</dbReference>
<dbReference type="PROSITE" id="PS50126">
    <property type="entry name" value="S1"/>
    <property type="match status" value="1"/>
</dbReference>
<dbReference type="InterPro" id="IPR020568">
    <property type="entry name" value="Ribosomal_Su5_D2-typ_SF"/>
</dbReference>
<comment type="function">
    <text evidence="5">Involved in mRNA degradation. Catalyzes the phosphorolysis of single-stranded polyribonucleotides processively in the 3'- to 5'-direction.</text>
</comment>
<gene>
    <name evidence="5" type="primary">pnp</name>
    <name evidence="7" type="ORF">COY72_00500</name>
</gene>
<evidence type="ECO:0000259" key="6">
    <source>
        <dbReference type="PROSITE" id="PS50126"/>
    </source>
</evidence>
<dbReference type="FunFam" id="3.30.230.70:FF:000001">
    <property type="entry name" value="Polyribonucleotide nucleotidyltransferase"/>
    <property type="match status" value="1"/>
</dbReference>
<reference evidence="8" key="1">
    <citation type="submission" date="2017-09" db="EMBL/GenBank/DDBJ databases">
        <title>Depth-based differentiation of microbial function through sediment-hosted aquifers and enrichment of novel symbionts in the deep terrestrial subsurface.</title>
        <authorList>
            <person name="Probst A.J."/>
            <person name="Ladd B."/>
            <person name="Jarett J.K."/>
            <person name="Geller-Mcgrath D.E."/>
            <person name="Sieber C.M.K."/>
            <person name="Emerson J.B."/>
            <person name="Anantharaman K."/>
            <person name="Thomas B.C."/>
            <person name="Malmstrom R."/>
            <person name="Stieglmeier M."/>
            <person name="Klingl A."/>
            <person name="Woyke T."/>
            <person name="Ryan C.M."/>
            <person name="Banfield J.F."/>
        </authorList>
    </citation>
    <scope>NUCLEOTIDE SEQUENCE [LARGE SCALE GENOMIC DNA]</scope>
</reference>
<dbReference type="GO" id="GO:0005829">
    <property type="term" value="C:cytosol"/>
    <property type="evidence" value="ECO:0007669"/>
    <property type="project" value="TreeGrafter"/>
</dbReference>
<dbReference type="FunFam" id="3.30.1370.10:FF:000001">
    <property type="entry name" value="Polyribonucleotide nucleotidyltransferase"/>
    <property type="match status" value="1"/>
</dbReference>
<keyword evidence="3 5" id="KW-0548">Nucleotidyltransferase</keyword>
<dbReference type="GO" id="GO:0000287">
    <property type="term" value="F:magnesium ion binding"/>
    <property type="evidence" value="ECO:0007669"/>
    <property type="project" value="UniProtKB-UniRule"/>
</dbReference>
<dbReference type="CDD" id="cd11364">
    <property type="entry name" value="RNase_PH_PNPase_2"/>
    <property type="match status" value="1"/>
</dbReference>
<evidence type="ECO:0000256" key="2">
    <source>
        <dbReference type="ARBA" id="ARBA00022679"/>
    </source>
</evidence>
<dbReference type="InterPro" id="IPR036456">
    <property type="entry name" value="PNPase_PH_RNA-bd_sf"/>
</dbReference>
<dbReference type="Pfam" id="PF00575">
    <property type="entry name" value="S1"/>
    <property type="match status" value="1"/>
</dbReference>
<dbReference type="PANTHER" id="PTHR11252:SF0">
    <property type="entry name" value="POLYRIBONUCLEOTIDE NUCLEOTIDYLTRANSFERASE 1, MITOCHONDRIAL"/>
    <property type="match status" value="1"/>
</dbReference>
<dbReference type="InterPro" id="IPR036345">
    <property type="entry name" value="ExoRNase_PH_dom2_sf"/>
</dbReference>
<evidence type="ECO:0000256" key="3">
    <source>
        <dbReference type="ARBA" id="ARBA00022695"/>
    </source>
</evidence>
<dbReference type="AlphaFoldDB" id="A0A2M7R876"/>
<dbReference type="HAMAP" id="MF_01595">
    <property type="entry name" value="PNPase"/>
    <property type="match status" value="1"/>
</dbReference>
<dbReference type="GO" id="GO:0006402">
    <property type="term" value="P:mRNA catabolic process"/>
    <property type="evidence" value="ECO:0007669"/>
    <property type="project" value="UniProtKB-UniRule"/>
</dbReference>
<dbReference type="NCBIfam" id="NF008805">
    <property type="entry name" value="PRK11824.1"/>
    <property type="match status" value="1"/>
</dbReference>
<dbReference type="Pfam" id="PF03725">
    <property type="entry name" value="RNase_PH_C"/>
    <property type="match status" value="2"/>
</dbReference>
<keyword evidence="4 5" id="KW-0694">RNA-binding</keyword>
<dbReference type="InterPro" id="IPR004087">
    <property type="entry name" value="KH_dom"/>
</dbReference>
<dbReference type="Gene3D" id="3.30.1370.10">
    <property type="entry name" value="K Homology domain, type 1"/>
    <property type="match status" value="1"/>
</dbReference>
<evidence type="ECO:0000313" key="7">
    <source>
        <dbReference type="EMBL" id="PIY90999.1"/>
    </source>
</evidence>
<comment type="similarity">
    <text evidence="1 5">Belongs to the polyribonucleotide nucleotidyltransferase family.</text>
</comment>
<accession>A0A2M7R876</accession>
<dbReference type="SMART" id="SM00316">
    <property type="entry name" value="S1"/>
    <property type="match status" value="1"/>
</dbReference>
<dbReference type="InterPro" id="IPR027408">
    <property type="entry name" value="PNPase/RNase_PH_dom_sf"/>
</dbReference>
<protein>
    <recommendedName>
        <fullName evidence="5">Polyribonucleotide nucleotidyltransferase</fullName>
        <ecNumber evidence="5">2.7.7.8</ecNumber>
    </recommendedName>
    <alternativeName>
        <fullName evidence="5">Polynucleotide phosphorylase</fullName>
        <shortName evidence="5">PNPase</shortName>
    </alternativeName>
</protein>
<keyword evidence="2 5" id="KW-0808">Transferase</keyword>
<comment type="subcellular location">
    <subcellularLocation>
        <location evidence="5">Cytoplasm</location>
    </subcellularLocation>
</comment>
<dbReference type="SUPFAM" id="SSF54791">
    <property type="entry name" value="Eukaryotic type KH-domain (KH-domain type I)"/>
    <property type="match status" value="1"/>
</dbReference>
<organism evidence="7 8">
    <name type="scientific">Candidatus Nealsonbacteria bacterium CG_4_10_14_0_8_um_filter_35_10</name>
    <dbReference type="NCBI Taxonomy" id="1974683"/>
    <lineage>
        <taxon>Bacteria</taxon>
        <taxon>Candidatus Nealsoniibacteriota</taxon>
    </lineage>
</organism>
<dbReference type="InterPro" id="IPR001247">
    <property type="entry name" value="ExoRNase_PH_dom1"/>
</dbReference>
<dbReference type="Pfam" id="PF01138">
    <property type="entry name" value="RNase_PH"/>
    <property type="match status" value="2"/>
</dbReference>
<dbReference type="InterPro" id="IPR012162">
    <property type="entry name" value="PNPase"/>
</dbReference>
<dbReference type="EMBL" id="PFLX01000013">
    <property type="protein sequence ID" value="PIY90999.1"/>
    <property type="molecule type" value="Genomic_DNA"/>
</dbReference>
<dbReference type="SUPFAM" id="SSF46915">
    <property type="entry name" value="Polynucleotide phosphorylase/guanosine pentaphosphate synthase (PNPase/GPSI), domain 3"/>
    <property type="match status" value="1"/>
</dbReference>
<dbReference type="GO" id="GO:0004654">
    <property type="term" value="F:polyribonucleotide nucleotidyltransferase activity"/>
    <property type="evidence" value="ECO:0007669"/>
    <property type="project" value="UniProtKB-UniRule"/>
</dbReference>
<comment type="cofactor">
    <cofactor evidence="5">
        <name>Mg(2+)</name>
        <dbReference type="ChEBI" id="CHEBI:18420"/>
    </cofactor>
</comment>
<dbReference type="CDD" id="cd11363">
    <property type="entry name" value="RNase_PH_PNPase_1"/>
    <property type="match status" value="1"/>
</dbReference>
<dbReference type="NCBIfam" id="TIGR03591">
    <property type="entry name" value="polynuc_phos"/>
    <property type="match status" value="1"/>
</dbReference>
<dbReference type="PIRSF" id="PIRSF005499">
    <property type="entry name" value="PNPase"/>
    <property type="match status" value="1"/>
</dbReference>
<dbReference type="Gene3D" id="3.30.230.70">
    <property type="entry name" value="GHMP Kinase, N-terminal domain"/>
    <property type="match status" value="2"/>
</dbReference>
<dbReference type="InterPro" id="IPR015847">
    <property type="entry name" value="ExoRNase_PH_dom2"/>
</dbReference>
<evidence type="ECO:0000256" key="4">
    <source>
        <dbReference type="ARBA" id="ARBA00022884"/>
    </source>
</evidence>
<feature type="domain" description="S1 motif" evidence="6">
    <location>
        <begin position="628"/>
        <end position="695"/>
    </location>
</feature>
<evidence type="ECO:0000256" key="5">
    <source>
        <dbReference type="HAMAP-Rule" id="MF_01595"/>
    </source>
</evidence>
<keyword evidence="5" id="KW-0963">Cytoplasm</keyword>
<proteinExistence type="inferred from homology"/>
<dbReference type="InterPro" id="IPR004088">
    <property type="entry name" value="KH_dom_type_1"/>
</dbReference>
<dbReference type="GO" id="GO:0000175">
    <property type="term" value="F:3'-5'-RNA exonuclease activity"/>
    <property type="evidence" value="ECO:0007669"/>
    <property type="project" value="TreeGrafter"/>
</dbReference>
<dbReference type="InterPro" id="IPR036612">
    <property type="entry name" value="KH_dom_type_1_sf"/>
</dbReference>
<evidence type="ECO:0000313" key="8">
    <source>
        <dbReference type="Proteomes" id="UP000230055"/>
    </source>
</evidence>